<gene>
    <name evidence="1" type="ORF">GZ22_07325</name>
    <name evidence="2" type="ORF">SAMN04489762_0792</name>
</gene>
<dbReference type="HOGENOM" id="CLU_2604841_0_0_9"/>
<reference evidence="2 4" key="2">
    <citation type="submission" date="2016-10" db="EMBL/GenBank/DDBJ databases">
        <authorList>
            <person name="Varghese N."/>
            <person name="Submissions S."/>
        </authorList>
    </citation>
    <scope>NUCLEOTIDE SEQUENCE [LARGE SCALE GENOMIC DNA]</scope>
    <source>
        <strain evidence="2 4">DSM 21619</strain>
    </source>
</reference>
<organism evidence="1 3">
    <name type="scientific">Terribacillus saccharophilus</name>
    <dbReference type="NCBI Taxonomy" id="361277"/>
    <lineage>
        <taxon>Bacteria</taxon>
        <taxon>Bacillati</taxon>
        <taxon>Bacillota</taxon>
        <taxon>Bacilli</taxon>
        <taxon>Bacillales</taxon>
        <taxon>Bacillaceae</taxon>
        <taxon>Terribacillus</taxon>
    </lineage>
</organism>
<sequence length="81" mass="9416">MLTHDIKKALEFLIHYELFSISHHFDEYVVSFSNITRGFKIEDSTTGIIKKYKDLESCSSALYEILSKKGVTTLPFKNRIK</sequence>
<reference evidence="1 3" key="1">
    <citation type="submission" date="2014-07" db="EMBL/GenBank/DDBJ databases">
        <title>Complete genome sequence of a moderately halophilic bacterium Terribacillus aidingensis MP602, isolated from Cryptomeria fortunei in Tianmu mountain in China.</title>
        <authorList>
            <person name="Wang Y."/>
            <person name="Lu P."/>
            <person name="Zhang L."/>
        </authorList>
    </citation>
    <scope>NUCLEOTIDE SEQUENCE [LARGE SCALE GENOMIC DNA]</scope>
    <source>
        <strain evidence="1 3">MP602</strain>
    </source>
</reference>
<accession>A0A075LKI2</accession>
<accession>A0AAX2ECI1</accession>
<name>A0A075LKI2_9BACI</name>
<dbReference type="KEGG" id="tap:GZ22_07325"/>
<dbReference type="EMBL" id="FOCD01000001">
    <property type="protein sequence ID" value="SEM70002.1"/>
    <property type="molecule type" value="Genomic_DNA"/>
</dbReference>
<evidence type="ECO:0000313" key="1">
    <source>
        <dbReference type="EMBL" id="AIF66462.1"/>
    </source>
</evidence>
<dbReference type="EMBL" id="CP008876">
    <property type="protein sequence ID" value="AIF66462.1"/>
    <property type="molecule type" value="Genomic_DNA"/>
</dbReference>
<evidence type="ECO:0000313" key="3">
    <source>
        <dbReference type="Proteomes" id="UP000027980"/>
    </source>
</evidence>
<dbReference type="Proteomes" id="UP000199735">
    <property type="component" value="Unassembled WGS sequence"/>
</dbReference>
<evidence type="ECO:0000313" key="2">
    <source>
        <dbReference type="EMBL" id="SEM70002.1"/>
    </source>
</evidence>
<dbReference type="Proteomes" id="UP000027980">
    <property type="component" value="Chromosome"/>
</dbReference>
<evidence type="ECO:0000313" key="4">
    <source>
        <dbReference type="Proteomes" id="UP000199735"/>
    </source>
</evidence>
<proteinExistence type="predicted"/>
<dbReference type="AlphaFoldDB" id="A0A075LKI2"/>
<protein>
    <submittedName>
        <fullName evidence="1">Uncharacterized protein</fullName>
    </submittedName>
</protein>